<organism evidence="1 2">
    <name type="scientific">Lactuca saligna</name>
    <name type="common">Willowleaf lettuce</name>
    <dbReference type="NCBI Taxonomy" id="75948"/>
    <lineage>
        <taxon>Eukaryota</taxon>
        <taxon>Viridiplantae</taxon>
        <taxon>Streptophyta</taxon>
        <taxon>Embryophyta</taxon>
        <taxon>Tracheophyta</taxon>
        <taxon>Spermatophyta</taxon>
        <taxon>Magnoliopsida</taxon>
        <taxon>eudicotyledons</taxon>
        <taxon>Gunneridae</taxon>
        <taxon>Pentapetalae</taxon>
        <taxon>asterids</taxon>
        <taxon>campanulids</taxon>
        <taxon>Asterales</taxon>
        <taxon>Asteraceae</taxon>
        <taxon>Cichorioideae</taxon>
        <taxon>Cichorieae</taxon>
        <taxon>Lactucinae</taxon>
        <taxon>Lactuca</taxon>
    </lineage>
</organism>
<evidence type="ECO:0008006" key="3">
    <source>
        <dbReference type="Google" id="ProtNLM"/>
    </source>
</evidence>
<dbReference type="Proteomes" id="UP001177003">
    <property type="component" value="Chromosome 8"/>
</dbReference>
<keyword evidence="2" id="KW-1185">Reference proteome</keyword>
<reference evidence="1" key="1">
    <citation type="submission" date="2023-04" db="EMBL/GenBank/DDBJ databases">
        <authorList>
            <person name="Vijverberg K."/>
            <person name="Xiong W."/>
            <person name="Schranz E."/>
        </authorList>
    </citation>
    <scope>NUCLEOTIDE SEQUENCE</scope>
</reference>
<evidence type="ECO:0000313" key="1">
    <source>
        <dbReference type="EMBL" id="CAI9298318.1"/>
    </source>
</evidence>
<protein>
    <recommendedName>
        <fullName evidence="3">Calcineurin-like phosphoesterase domain-containing protein</fullName>
    </recommendedName>
</protein>
<accession>A0AA36EJG8</accession>
<dbReference type="SUPFAM" id="SSF56300">
    <property type="entry name" value="Metallo-dependent phosphatases"/>
    <property type="match status" value="1"/>
</dbReference>
<gene>
    <name evidence="1" type="ORF">LSALG_LOCUS37090</name>
</gene>
<dbReference type="InterPro" id="IPR029052">
    <property type="entry name" value="Metallo-depent_PP-like"/>
</dbReference>
<name>A0AA36EJG8_LACSI</name>
<dbReference type="AlphaFoldDB" id="A0AA36EJG8"/>
<dbReference type="EMBL" id="OX465084">
    <property type="protein sequence ID" value="CAI9298318.1"/>
    <property type="molecule type" value="Genomic_DNA"/>
</dbReference>
<sequence length="275" mass="31619">MYPLTSHIHHVLSLRPQLALCFALYYAINFGEPQTPTYRLRIHRQFSEIYFISVRGGVRAPKEQIRLLKQIEKVMNTYKVGFVINISELGEDDPLLQNATQYFNPLKAPWYTTVALQDMKPDYFFKQVNVSSGRTLDIIALNNGMIQDPSEVQLKFLSRKLESSKSNWHIATGFHPLFCNQRWNQTQAKGNNVMLQMLMDHGVDAYLSGHSCGNETHIEGPYLTTINQGSIPFNVMKNMFLLHRVSSLEIVTYGVSFKGDIVHESTFRQRGREVM</sequence>
<dbReference type="Gene3D" id="3.60.21.10">
    <property type="match status" value="1"/>
</dbReference>
<evidence type="ECO:0000313" key="2">
    <source>
        <dbReference type="Proteomes" id="UP001177003"/>
    </source>
</evidence>
<proteinExistence type="predicted"/>